<dbReference type="PROSITE" id="PS50110">
    <property type="entry name" value="RESPONSE_REGULATORY"/>
    <property type="match status" value="1"/>
</dbReference>
<evidence type="ECO:0000259" key="4">
    <source>
        <dbReference type="PROSITE" id="PS50110"/>
    </source>
</evidence>
<dbReference type="SMART" id="SM00448">
    <property type="entry name" value="REC"/>
    <property type="match status" value="1"/>
</dbReference>
<sequence length="252" mass="28088">MMTTEAASAATTHGPLVLAVDDDPAIRRFLRTGLEMHGFRVVEAETARQAKELAVMRQPDLVVLDLGLPDADGATVVEALRGWSHAPIIVLSVRKSEAEKVKLLEGGADDYIVKPFGMAELLARARVVLRRAVRQDTPEPVIRVGGLSVDLARRLVSRDGSAIILSPKQFALLRILAVHHGSVMTHRQLMRELWPQEPDEDVQYLRILMKKLRNRIEPNPARPIYAVTELAIGYRLRTQEQLDAVGYAQVMR</sequence>
<dbReference type="Pfam" id="PF00072">
    <property type="entry name" value="Response_reg"/>
    <property type="match status" value="1"/>
</dbReference>
<dbReference type="SMART" id="SM00862">
    <property type="entry name" value="Trans_reg_C"/>
    <property type="match status" value="1"/>
</dbReference>
<dbReference type="InterPro" id="IPR036388">
    <property type="entry name" value="WH-like_DNA-bd_sf"/>
</dbReference>
<dbReference type="SUPFAM" id="SSF52172">
    <property type="entry name" value="CheY-like"/>
    <property type="match status" value="1"/>
</dbReference>
<dbReference type="InterPro" id="IPR039420">
    <property type="entry name" value="WalR-like"/>
</dbReference>
<dbReference type="RefSeq" id="WP_244544032.1">
    <property type="nucleotide sequence ID" value="NZ_FOAN01000012.1"/>
</dbReference>
<keyword evidence="2" id="KW-0597">Phosphoprotein</keyword>
<dbReference type="AlphaFoldDB" id="A0A1H7YR93"/>
<dbReference type="InterPro" id="IPR001789">
    <property type="entry name" value="Sig_transdc_resp-reg_receiver"/>
</dbReference>
<feature type="modified residue" description="4-aspartylphosphate" evidence="2">
    <location>
        <position position="65"/>
    </location>
</feature>
<feature type="domain" description="OmpR/PhoB-type" evidence="5">
    <location>
        <begin position="139"/>
        <end position="238"/>
    </location>
</feature>
<dbReference type="PANTHER" id="PTHR48111">
    <property type="entry name" value="REGULATOR OF RPOS"/>
    <property type="match status" value="1"/>
</dbReference>
<dbReference type="PANTHER" id="PTHR48111:SF50">
    <property type="entry name" value="KDP OPERON TRANSCRIPTIONAL REGULATORY PROTEIN KDPE"/>
    <property type="match status" value="1"/>
</dbReference>
<protein>
    <submittedName>
        <fullName evidence="6">Two-component system, OmpR family, KDP operon response regulator KdpE</fullName>
    </submittedName>
</protein>
<dbReference type="PROSITE" id="PS51755">
    <property type="entry name" value="OMPR_PHOB"/>
    <property type="match status" value="1"/>
</dbReference>
<feature type="domain" description="Response regulatory" evidence="4">
    <location>
        <begin position="16"/>
        <end position="129"/>
    </location>
</feature>
<evidence type="ECO:0000256" key="3">
    <source>
        <dbReference type="PROSITE-ProRule" id="PRU01091"/>
    </source>
</evidence>
<dbReference type="InterPro" id="IPR011006">
    <property type="entry name" value="CheY-like_superfamily"/>
</dbReference>
<dbReference type="Proteomes" id="UP000199664">
    <property type="component" value="Unassembled WGS sequence"/>
</dbReference>
<keyword evidence="1 3" id="KW-0238">DNA-binding</keyword>
<dbReference type="GO" id="GO:0005829">
    <property type="term" value="C:cytosol"/>
    <property type="evidence" value="ECO:0007669"/>
    <property type="project" value="TreeGrafter"/>
</dbReference>
<dbReference type="Pfam" id="PF00486">
    <property type="entry name" value="Trans_reg_C"/>
    <property type="match status" value="1"/>
</dbReference>
<dbReference type="EMBL" id="FOAN01000012">
    <property type="protein sequence ID" value="SEM48374.1"/>
    <property type="molecule type" value="Genomic_DNA"/>
</dbReference>
<evidence type="ECO:0000259" key="5">
    <source>
        <dbReference type="PROSITE" id="PS51755"/>
    </source>
</evidence>
<reference evidence="7" key="1">
    <citation type="submission" date="2016-10" db="EMBL/GenBank/DDBJ databases">
        <authorList>
            <person name="Varghese N."/>
            <person name="Submissions S."/>
        </authorList>
    </citation>
    <scope>NUCLEOTIDE SEQUENCE [LARGE SCALE GENOMIC DNA]</scope>
    <source>
        <strain evidence="7">LMG 26383,CCUG 61248,R- 45681</strain>
    </source>
</reference>
<dbReference type="GO" id="GO:0000976">
    <property type="term" value="F:transcription cis-regulatory region binding"/>
    <property type="evidence" value="ECO:0007669"/>
    <property type="project" value="TreeGrafter"/>
</dbReference>
<dbReference type="STRING" id="1036779.SAMN04515666_11270"/>
<dbReference type="GO" id="GO:0000156">
    <property type="term" value="F:phosphorelay response regulator activity"/>
    <property type="evidence" value="ECO:0007669"/>
    <property type="project" value="TreeGrafter"/>
</dbReference>
<gene>
    <name evidence="6" type="ORF">SAMN04515666_11270</name>
</gene>
<dbReference type="CDD" id="cd17620">
    <property type="entry name" value="REC_OmpR_KdpE-like"/>
    <property type="match status" value="1"/>
</dbReference>
<dbReference type="Gene3D" id="1.10.10.10">
    <property type="entry name" value="Winged helix-like DNA-binding domain superfamily/Winged helix DNA-binding domain"/>
    <property type="match status" value="1"/>
</dbReference>
<evidence type="ECO:0000256" key="1">
    <source>
        <dbReference type="ARBA" id="ARBA00023125"/>
    </source>
</evidence>
<proteinExistence type="predicted"/>
<organism evidence="6 7">
    <name type="scientific">Bosea lupini</name>
    <dbReference type="NCBI Taxonomy" id="1036779"/>
    <lineage>
        <taxon>Bacteria</taxon>
        <taxon>Pseudomonadati</taxon>
        <taxon>Pseudomonadota</taxon>
        <taxon>Alphaproteobacteria</taxon>
        <taxon>Hyphomicrobiales</taxon>
        <taxon>Boseaceae</taxon>
        <taxon>Bosea</taxon>
    </lineage>
</organism>
<evidence type="ECO:0000313" key="7">
    <source>
        <dbReference type="Proteomes" id="UP000199664"/>
    </source>
</evidence>
<keyword evidence="7" id="KW-1185">Reference proteome</keyword>
<dbReference type="CDD" id="cd00383">
    <property type="entry name" value="trans_reg_C"/>
    <property type="match status" value="1"/>
</dbReference>
<dbReference type="Gene3D" id="6.10.250.690">
    <property type="match status" value="1"/>
</dbReference>
<name>A0A1H7YR93_9HYPH</name>
<accession>A0A1H7YR93</accession>
<dbReference type="GO" id="GO:0032993">
    <property type="term" value="C:protein-DNA complex"/>
    <property type="evidence" value="ECO:0007669"/>
    <property type="project" value="TreeGrafter"/>
</dbReference>
<feature type="DNA-binding region" description="OmpR/PhoB-type" evidence="3">
    <location>
        <begin position="139"/>
        <end position="238"/>
    </location>
</feature>
<dbReference type="Gene3D" id="3.40.50.2300">
    <property type="match status" value="1"/>
</dbReference>
<dbReference type="InterPro" id="IPR001867">
    <property type="entry name" value="OmpR/PhoB-type_DNA-bd"/>
</dbReference>
<evidence type="ECO:0000313" key="6">
    <source>
        <dbReference type="EMBL" id="SEM48374.1"/>
    </source>
</evidence>
<evidence type="ECO:0000256" key="2">
    <source>
        <dbReference type="PROSITE-ProRule" id="PRU00169"/>
    </source>
</evidence>
<dbReference type="GO" id="GO:0006355">
    <property type="term" value="P:regulation of DNA-templated transcription"/>
    <property type="evidence" value="ECO:0007669"/>
    <property type="project" value="InterPro"/>
</dbReference>